<feature type="compositionally biased region" description="Polar residues" evidence="5">
    <location>
        <begin position="481"/>
        <end position="493"/>
    </location>
</feature>
<protein>
    <recommendedName>
        <fullName evidence="2">DNA polymerase delta subunit 3</fullName>
    </recommendedName>
</protein>
<keyword evidence="4" id="KW-0539">Nucleus</keyword>
<name>A0A0P4W4B9_SCYOL</name>
<feature type="compositionally biased region" description="Polar residues" evidence="5">
    <location>
        <begin position="269"/>
        <end position="286"/>
    </location>
</feature>
<evidence type="ECO:0000256" key="4">
    <source>
        <dbReference type="ARBA" id="ARBA00023242"/>
    </source>
</evidence>
<feature type="compositionally biased region" description="Basic and acidic residues" evidence="5">
    <location>
        <begin position="403"/>
        <end position="421"/>
    </location>
</feature>
<reference evidence="6" key="1">
    <citation type="submission" date="2015-09" db="EMBL/GenBank/DDBJ databases">
        <title>Scylla olivacea transcriptome.</title>
        <authorList>
            <person name="Ikhwanuddin M."/>
        </authorList>
    </citation>
    <scope>NUCLEOTIDE SEQUENCE</scope>
</reference>
<dbReference type="EMBL" id="GDRN01073203">
    <property type="protein sequence ID" value="JAI63435.1"/>
    <property type="molecule type" value="Transcribed_RNA"/>
</dbReference>
<feature type="compositionally biased region" description="Low complexity" evidence="5">
    <location>
        <begin position="329"/>
        <end position="344"/>
    </location>
</feature>
<evidence type="ECO:0000256" key="3">
    <source>
        <dbReference type="ARBA" id="ARBA00022705"/>
    </source>
</evidence>
<accession>A0A0P4W4B9</accession>
<dbReference type="Gene3D" id="3.90.1030.20">
    <property type="entry name" value="DNA polymerase delta, p66 (Cdc27) subunit, wHTH domain"/>
    <property type="match status" value="1"/>
</dbReference>
<dbReference type="PANTHER" id="PTHR17598:SF13">
    <property type="entry name" value="DNA POLYMERASE DELTA SUBUNIT 3"/>
    <property type="match status" value="1"/>
</dbReference>
<feature type="compositionally biased region" description="Basic and acidic residues" evidence="5">
    <location>
        <begin position="175"/>
        <end position="188"/>
    </location>
</feature>
<feature type="region of interest" description="Disordered" evidence="5">
    <location>
        <begin position="448"/>
        <end position="516"/>
    </location>
</feature>
<dbReference type="PANTHER" id="PTHR17598">
    <property type="entry name" value="DNA POLYMERASE DELTA SUBUNIT 3"/>
    <property type="match status" value="1"/>
</dbReference>
<dbReference type="AlphaFoldDB" id="A0A0P4W4B9"/>
<proteinExistence type="predicted"/>
<dbReference type="GO" id="GO:0006271">
    <property type="term" value="P:DNA strand elongation involved in DNA replication"/>
    <property type="evidence" value="ECO:0007669"/>
    <property type="project" value="TreeGrafter"/>
</dbReference>
<dbReference type="Pfam" id="PF09507">
    <property type="entry name" value="CDC27"/>
    <property type="match status" value="1"/>
</dbReference>
<keyword evidence="3" id="KW-0235">DNA replication</keyword>
<dbReference type="GO" id="GO:0003887">
    <property type="term" value="F:DNA-directed DNA polymerase activity"/>
    <property type="evidence" value="ECO:0007669"/>
    <property type="project" value="TreeGrafter"/>
</dbReference>
<dbReference type="FunFam" id="3.90.1030.20:FF:000002">
    <property type="entry name" value="DNA polymerase delta subunit"/>
    <property type="match status" value="1"/>
</dbReference>
<feature type="compositionally biased region" description="Acidic residues" evidence="5">
    <location>
        <begin position="370"/>
        <end position="383"/>
    </location>
</feature>
<comment type="subcellular location">
    <subcellularLocation>
        <location evidence="1">Nucleus</location>
    </subcellularLocation>
</comment>
<organism evidence="6">
    <name type="scientific">Scylla olivacea</name>
    <name type="common">Orange mud crab</name>
    <name type="synonym">Cancer olivacea</name>
    <dbReference type="NCBI Taxonomy" id="85551"/>
    <lineage>
        <taxon>Eukaryota</taxon>
        <taxon>Metazoa</taxon>
        <taxon>Ecdysozoa</taxon>
        <taxon>Arthropoda</taxon>
        <taxon>Crustacea</taxon>
        <taxon>Multicrustacea</taxon>
        <taxon>Malacostraca</taxon>
        <taxon>Eumalacostraca</taxon>
        <taxon>Eucarida</taxon>
        <taxon>Decapoda</taxon>
        <taxon>Pleocyemata</taxon>
        <taxon>Brachyura</taxon>
        <taxon>Eubrachyura</taxon>
        <taxon>Portunoidea</taxon>
        <taxon>Portunidae</taxon>
        <taxon>Portuninae</taxon>
        <taxon>Scylla</taxon>
    </lineage>
</organism>
<evidence type="ECO:0000256" key="5">
    <source>
        <dbReference type="SAM" id="MobiDB-lite"/>
    </source>
</evidence>
<evidence type="ECO:0000256" key="1">
    <source>
        <dbReference type="ARBA" id="ARBA00004123"/>
    </source>
</evidence>
<feature type="region of interest" description="Disordered" evidence="5">
    <location>
        <begin position="231"/>
        <end position="421"/>
    </location>
</feature>
<dbReference type="GO" id="GO:0043625">
    <property type="term" value="C:delta DNA polymerase complex"/>
    <property type="evidence" value="ECO:0007669"/>
    <property type="project" value="InterPro"/>
</dbReference>
<evidence type="ECO:0000313" key="6">
    <source>
        <dbReference type="EMBL" id="JAI63435.1"/>
    </source>
</evidence>
<dbReference type="InterPro" id="IPR041913">
    <property type="entry name" value="POLD3_sf"/>
</dbReference>
<sequence length="516" mass="56910">MVCVDKMDTAYLDNLDEYVNDEGRIVTYKWLSLTLGVHSNVAKQMLHHFVTQQRGDGDGGGGLTLTYLLTGVVEESDGGLRKVVKVVREAEVEAARAAINTVSSLHVYSVQKSALPDIGLLYGADYDVSKQHLTSTSRYSGIRCSEAQVSPSTGRLQHMVKEEVPTPLHKSVSKTNEKKEDKKHDAKPDSITTTTTFTTTVTSTTTGTISAAAKPTSQIASMFARQTKKLESCPSTAVKEEKAPTKAKSAGIAAFFTKGPAQRKPDTSKLGSPTSGSKSDNTPCPNESKESLSTENVQPNLKGKEDSLVFGVEQEEDKEEVKGGGAGVGNTKTAKSKTSSSSSASKKRKSKEKKDEPKTKRTRIIQLSDSESDEEEERDEEDERLLLLPSPPPVRVNSDSEEEREKNLQPSKCPEEEAKLGMRKKIVDETYTNDEGYLVTKKVVKFVPLTDEEIKQEEEERKKKEQERRMKEEEEEKKKSSPTVKSETSPSSGQRKKGGKEDNKKQAKIMSFFTKK</sequence>
<evidence type="ECO:0000256" key="2">
    <source>
        <dbReference type="ARBA" id="ARBA00017589"/>
    </source>
</evidence>
<dbReference type="GO" id="GO:0006297">
    <property type="term" value="P:nucleotide-excision repair, DNA gap filling"/>
    <property type="evidence" value="ECO:0007669"/>
    <property type="project" value="TreeGrafter"/>
</dbReference>
<feature type="compositionally biased region" description="Basic and acidic residues" evidence="5">
    <location>
        <begin position="458"/>
        <end position="479"/>
    </location>
</feature>
<dbReference type="InterPro" id="IPR019038">
    <property type="entry name" value="POLD3"/>
</dbReference>
<feature type="region of interest" description="Disordered" evidence="5">
    <location>
        <begin position="161"/>
        <end position="191"/>
    </location>
</feature>
<dbReference type="GO" id="GO:1904161">
    <property type="term" value="P:DNA synthesis involved in UV-damage excision repair"/>
    <property type="evidence" value="ECO:0007669"/>
    <property type="project" value="TreeGrafter"/>
</dbReference>